<sequence>MWPLDEPDRGYCTLNDVTGLGATEGELTADPHPWGGTTIRHFFKSERIINWPLAVYAHTHRDYNNLWQSLVRVLAMTRTRGPGLLQIAQPEGTVREIEVVCTAGLKVAPGHGRNSNIAVLALYCADPHWRDPEPTVVEREFAVGGSPYLAPYPSISSSRVLGDTTIDNPGEVEAWPEWEIDGPASSIVATNLTTGLSFTLNPDWNGDGPLAAGETVTITTFPPRLRGPAGQVWTGALDWTGARLWPLAPGTNSVRFEVAGANVGTRISLSFRARYETE</sequence>
<reference evidence="1 2" key="1">
    <citation type="submission" date="2018-10" db="EMBL/GenBank/DDBJ databases">
        <title>Sequencing the genomes of 1000 actinobacteria strains.</title>
        <authorList>
            <person name="Klenk H.-P."/>
        </authorList>
    </citation>
    <scope>NUCLEOTIDE SEQUENCE [LARGE SCALE GENOMIC DNA]</scope>
    <source>
        <strain evidence="1 2">DSM 45175</strain>
    </source>
</reference>
<accession>A0A495JWY1</accession>
<keyword evidence="2" id="KW-1185">Reference proteome</keyword>
<comment type="caution">
    <text evidence="1">The sequence shown here is derived from an EMBL/GenBank/DDBJ whole genome shotgun (WGS) entry which is preliminary data.</text>
</comment>
<name>A0A495JWY1_9ACTN</name>
<dbReference type="AlphaFoldDB" id="A0A495JWY1"/>
<proteinExistence type="predicted"/>
<evidence type="ECO:0000313" key="1">
    <source>
        <dbReference type="EMBL" id="RKR92764.1"/>
    </source>
</evidence>
<organism evidence="1 2">
    <name type="scientific">Micromonospora pisi</name>
    <dbReference type="NCBI Taxonomy" id="589240"/>
    <lineage>
        <taxon>Bacteria</taxon>
        <taxon>Bacillati</taxon>
        <taxon>Actinomycetota</taxon>
        <taxon>Actinomycetes</taxon>
        <taxon>Micromonosporales</taxon>
        <taxon>Micromonosporaceae</taxon>
        <taxon>Micromonospora</taxon>
    </lineage>
</organism>
<dbReference type="Proteomes" id="UP000277671">
    <property type="component" value="Unassembled WGS sequence"/>
</dbReference>
<protein>
    <submittedName>
        <fullName evidence="1">Tail protein</fullName>
    </submittedName>
</protein>
<dbReference type="EMBL" id="RBKT01000001">
    <property type="protein sequence ID" value="RKR92764.1"/>
    <property type="molecule type" value="Genomic_DNA"/>
</dbReference>
<gene>
    <name evidence="1" type="ORF">BDK92_7244</name>
</gene>
<evidence type="ECO:0000313" key="2">
    <source>
        <dbReference type="Proteomes" id="UP000277671"/>
    </source>
</evidence>